<evidence type="ECO:0000313" key="1">
    <source>
        <dbReference type="EMBL" id="RXH88860.1"/>
    </source>
</evidence>
<name>A0A498J004_MALDO</name>
<dbReference type="STRING" id="3750.A0A498J004"/>
<organism evidence="1 2">
    <name type="scientific">Malus domestica</name>
    <name type="common">Apple</name>
    <name type="synonym">Pyrus malus</name>
    <dbReference type="NCBI Taxonomy" id="3750"/>
    <lineage>
        <taxon>Eukaryota</taxon>
        <taxon>Viridiplantae</taxon>
        <taxon>Streptophyta</taxon>
        <taxon>Embryophyta</taxon>
        <taxon>Tracheophyta</taxon>
        <taxon>Spermatophyta</taxon>
        <taxon>Magnoliopsida</taxon>
        <taxon>eudicotyledons</taxon>
        <taxon>Gunneridae</taxon>
        <taxon>Pentapetalae</taxon>
        <taxon>rosids</taxon>
        <taxon>fabids</taxon>
        <taxon>Rosales</taxon>
        <taxon>Rosaceae</taxon>
        <taxon>Amygdaloideae</taxon>
        <taxon>Maleae</taxon>
        <taxon>Malus</taxon>
    </lineage>
</organism>
<evidence type="ECO:0000313" key="2">
    <source>
        <dbReference type="Proteomes" id="UP000290289"/>
    </source>
</evidence>
<dbReference type="Proteomes" id="UP000290289">
    <property type="component" value="Chromosome 9"/>
</dbReference>
<accession>A0A498J004</accession>
<sequence>MDTVVALDKRIAWTESVETMVPTRPEQGFTILEFRAILVCPRKLVELESYSTLIQPADLFAINCTPRLSPAMLFLFQDCKC</sequence>
<reference evidence="1 2" key="1">
    <citation type="submission" date="2018-10" db="EMBL/GenBank/DDBJ databases">
        <title>A high-quality apple genome assembly.</title>
        <authorList>
            <person name="Hu J."/>
        </authorList>
    </citation>
    <scope>NUCLEOTIDE SEQUENCE [LARGE SCALE GENOMIC DNA]</scope>
    <source>
        <strain evidence="2">cv. HFTH1</strain>
        <tissue evidence="1">Young leaf</tissue>
    </source>
</reference>
<dbReference type="AlphaFoldDB" id="A0A498J004"/>
<protein>
    <submittedName>
        <fullName evidence="1">Uncharacterized protein</fullName>
    </submittedName>
</protein>
<gene>
    <name evidence="1" type="ORF">DVH24_000459</name>
</gene>
<dbReference type="EMBL" id="RDQH01000335">
    <property type="protein sequence ID" value="RXH88860.1"/>
    <property type="molecule type" value="Genomic_DNA"/>
</dbReference>
<keyword evidence="2" id="KW-1185">Reference proteome</keyword>
<proteinExistence type="predicted"/>
<comment type="caution">
    <text evidence="1">The sequence shown here is derived from an EMBL/GenBank/DDBJ whole genome shotgun (WGS) entry which is preliminary data.</text>
</comment>